<dbReference type="Gene3D" id="1.25.10.10">
    <property type="entry name" value="Leucine-rich Repeat Variant"/>
    <property type="match status" value="1"/>
</dbReference>
<evidence type="ECO:0000313" key="1">
    <source>
        <dbReference type="EMBL" id="PQO40831.1"/>
    </source>
</evidence>
<dbReference type="Proteomes" id="UP000239388">
    <property type="component" value="Unassembled WGS sequence"/>
</dbReference>
<reference evidence="1 2" key="1">
    <citation type="submission" date="2018-02" db="EMBL/GenBank/DDBJ databases">
        <title>Comparative genomes isolates from brazilian mangrove.</title>
        <authorList>
            <person name="Araujo J.E."/>
            <person name="Taketani R.G."/>
            <person name="Silva M.C.P."/>
            <person name="Loureco M.V."/>
            <person name="Andreote F.D."/>
        </authorList>
    </citation>
    <scope>NUCLEOTIDE SEQUENCE [LARGE SCALE GENOMIC DNA]</scope>
    <source>
        <strain evidence="1 2">NAP PRIS-MGV</strain>
    </source>
</reference>
<dbReference type="InterPro" id="IPR016024">
    <property type="entry name" value="ARM-type_fold"/>
</dbReference>
<dbReference type="OrthoDB" id="274195at2"/>
<sequence>MAKHPPSSEGKPSKILLEELYATEDDGFLDCFVQFDSYPFLKQFSAQWMQDKRPWAREQLIGYLHRPLNFPGHEVVFKRTLKTAIEKEDIELLIHFLAVLDRLVRRKRTKGYTYDYKTRHYYQREYLFATPNKTVREERGRIHEYTYRKQTYRMPLPDILNSPKNRLFSQQTRAYLRRRIWRTFRHMAYQQPQRYVEAITAALALYENAYFDCGEAILDNWSLMHACYFHAPEIAFTHSHTNVVRGQSLATLKAAPYLPAVWQGEAAAQALWQLLATARSQFVRMWTIEMLREHHEHWLKNVSIEQLIQLLSSGDPTVGEFAVELFRQHQSLSRVEIPTWLRLLDEADFSVLPVICEAMHQHIDPSRLSDDQLIELTLARPAAIARLGLAWLKMRHRQHPLPAAQLCRLTAAGCEWEAAAIADWAIVELTQPERYSAEHLAEFFDSHSTAVRHSACRWLTATLIGDDVFSLAIFPADTPPQHDPRLWLKLIETPYDEVRFALLTLLGSVVDQSPQHLDATLSTGQYLTVLSAVVLCVDRGSRSKPKAIEQLASLAIREPSKADVVIPVLAIAARSIRGPEQAAGLSGLATLADRHPDLAVQLGEVLPEWNWDDHTPRAADGERSSR</sequence>
<dbReference type="AlphaFoldDB" id="A0A2S8G982"/>
<protein>
    <submittedName>
        <fullName evidence="1">Uncharacterized protein</fullName>
    </submittedName>
</protein>
<dbReference type="SUPFAM" id="SSF48371">
    <property type="entry name" value="ARM repeat"/>
    <property type="match status" value="1"/>
</dbReference>
<accession>A0A2S8G982</accession>
<dbReference type="RefSeq" id="WP_105351989.1">
    <property type="nucleotide sequence ID" value="NZ_PUIB01000007.1"/>
</dbReference>
<proteinExistence type="predicted"/>
<dbReference type="EMBL" id="PUIB01000007">
    <property type="protein sequence ID" value="PQO40831.1"/>
    <property type="molecule type" value="Genomic_DNA"/>
</dbReference>
<comment type="caution">
    <text evidence="1">The sequence shown here is derived from an EMBL/GenBank/DDBJ whole genome shotgun (WGS) entry which is preliminary data.</text>
</comment>
<dbReference type="InterPro" id="IPR011989">
    <property type="entry name" value="ARM-like"/>
</dbReference>
<name>A0A2S8G982_9BACT</name>
<organism evidence="1 2">
    <name type="scientific">Blastopirellula marina</name>
    <dbReference type="NCBI Taxonomy" id="124"/>
    <lineage>
        <taxon>Bacteria</taxon>
        <taxon>Pseudomonadati</taxon>
        <taxon>Planctomycetota</taxon>
        <taxon>Planctomycetia</taxon>
        <taxon>Pirellulales</taxon>
        <taxon>Pirellulaceae</taxon>
        <taxon>Blastopirellula</taxon>
    </lineage>
</organism>
<gene>
    <name evidence="1" type="ORF">C5Y98_04440</name>
</gene>
<evidence type="ECO:0000313" key="2">
    <source>
        <dbReference type="Proteomes" id="UP000239388"/>
    </source>
</evidence>